<dbReference type="InterPro" id="IPR012327">
    <property type="entry name" value="MeTrfase_D12"/>
</dbReference>
<evidence type="ECO:0000256" key="2">
    <source>
        <dbReference type="ARBA" id="ARBA00022679"/>
    </source>
</evidence>
<evidence type="ECO:0000313" key="5">
    <source>
        <dbReference type="Proteomes" id="UP000603912"/>
    </source>
</evidence>
<dbReference type="GO" id="GO:0043565">
    <property type="term" value="F:sequence-specific DNA binding"/>
    <property type="evidence" value="ECO:0007669"/>
    <property type="project" value="TreeGrafter"/>
</dbReference>
<sequence length="360" mass="40514">MHGEVPQALCRPRGAWGRKQPGGVVGWGKLWPLGRNGYFPFSRIPLAIEPATIMVRLYVNASRDVRDQATNIIDMSAFRRPYVGNAASPFRYPGGKGFLTPLLSAEIAKRFDGSPPSFAEPYCGGAGAATNLLLAGEVEQLFLNDADRRIYSAWRAMVNETERFLEKISSVQVNLTTWDNALIRLHETSLQDYDFELGFAAFFVNRTSRSGVILGSGPIGGYSQEGRWKIDARFNKEALAKRVRALGELRDQIILSCQDGLEFCQSLAHQQKLSNTFLFIDPPYVGAGGRLYYDGMNEARHRDLANWISAGSAPHWLLTYDDHPLVRENYSQIEQNLIEVGYSLSRKRSEKELLYRSRIR</sequence>
<gene>
    <name evidence="4" type="ORF">GCM10007036_10010</name>
</gene>
<keyword evidence="1" id="KW-0489">Methyltransferase</keyword>
<evidence type="ECO:0000313" key="4">
    <source>
        <dbReference type="EMBL" id="GGH12303.1"/>
    </source>
</evidence>
<reference evidence="4" key="1">
    <citation type="journal article" date="2014" name="Int. J. Syst. Evol. Microbiol.">
        <title>Complete genome sequence of Corynebacterium casei LMG S-19264T (=DSM 44701T), isolated from a smear-ripened cheese.</title>
        <authorList>
            <consortium name="US DOE Joint Genome Institute (JGI-PGF)"/>
            <person name="Walter F."/>
            <person name="Albersmeier A."/>
            <person name="Kalinowski J."/>
            <person name="Ruckert C."/>
        </authorList>
    </citation>
    <scope>NUCLEOTIDE SEQUENCE</scope>
    <source>
        <strain evidence="4">CGMCC 1.12214</strain>
    </source>
</reference>
<organism evidence="4 5">
    <name type="scientific">Alsobacter metallidurans</name>
    <dbReference type="NCBI Taxonomy" id="340221"/>
    <lineage>
        <taxon>Bacteria</taxon>
        <taxon>Pseudomonadati</taxon>
        <taxon>Pseudomonadota</taxon>
        <taxon>Alphaproteobacteria</taxon>
        <taxon>Hyphomicrobiales</taxon>
        <taxon>Alsobacteraceae</taxon>
        <taxon>Alsobacter</taxon>
    </lineage>
</organism>
<dbReference type="GO" id="GO:0009007">
    <property type="term" value="F:site-specific DNA-methyltransferase (adenine-specific) activity"/>
    <property type="evidence" value="ECO:0007669"/>
    <property type="project" value="UniProtKB-EC"/>
</dbReference>
<keyword evidence="5" id="KW-1185">Reference proteome</keyword>
<reference evidence="4" key="2">
    <citation type="submission" date="2020-09" db="EMBL/GenBank/DDBJ databases">
        <authorList>
            <person name="Sun Q."/>
            <person name="Zhou Y."/>
        </authorList>
    </citation>
    <scope>NUCLEOTIDE SEQUENCE</scope>
    <source>
        <strain evidence="4">CGMCC 1.12214</strain>
    </source>
</reference>
<evidence type="ECO:0000256" key="3">
    <source>
        <dbReference type="ARBA" id="ARBA00022691"/>
    </source>
</evidence>
<dbReference type="GO" id="GO:0009307">
    <property type="term" value="P:DNA restriction-modification system"/>
    <property type="evidence" value="ECO:0007669"/>
    <property type="project" value="InterPro"/>
</dbReference>
<name>A0A917I5N5_9HYPH</name>
<dbReference type="InterPro" id="IPR029063">
    <property type="entry name" value="SAM-dependent_MTases_sf"/>
</dbReference>
<dbReference type="PANTHER" id="PTHR30481">
    <property type="entry name" value="DNA ADENINE METHYLASE"/>
    <property type="match status" value="1"/>
</dbReference>
<dbReference type="EMBL" id="BMES01000001">
    <property type="protein sequence ID" value="GGH12303.1"/>
    <property type="molecule type" value="Genomic_DNA"/>
</dbReference>
<dbReference type="AlphaFoldDB" id="A0A917I5N5"/>
<dbReference type="Gene3D" id="3.40.50.150">
    <property type="entry name" value="Vaccinia Virus protein VP39"/>
    <property type="match status" value="2"/>
</dbReference>
<accession>A0A917I5N5</accession>
<evidence type="ECO:0000256" key="1">
    <source>
        <dbReference type="ARBA" id="ARBA00022603"/>
    </source>
</evidence>
<proteinExistence type="predicted"/>
<dbReference type="PANTHER" id="PTHR30481:SF2">
    <property type="entry name" value="SITE-SPECIFIC DNA-METHYLTRANSFERASE (ADENINE-SPECIFIC)"/>
    <property type="match status" value="1"/>
</dbReference>
<keyword evidence="2" id="KW-0808">Transferase</keyword>
<dbReference type="GO" id="GO:0006298">
    <property type="term" value="P:mismatch repair"/>
    <property type="evidence" value="ECO:0007669"/>
    <property type="project" value="TreeGrafter"/>
</dbReference>
<evidence type="ECO:0008006" key="6">
    <source>
        <dbReference type="Google" id="ProtNLM"/>
    </source>
</evidence>
<keyword evidence="3" id="KW-0949">S-adenosyl-L-methionine</keyword>
<dbReference type="SUPFAM" id="SSF53335">
    <property type="entry name" value="S-adenosyl-L-methionine-dependent methyltransferases"/>
    <property type="match status" value="1"/>
</dbReference>
<dbReference type="Pfam" id="PF02086">
    <property type="entry name" value="MethyltransfD12"/>
    <property type="match status" value="1"/>
</dbReference>
<protein>
    <recommendedName>
        <fullName evidence="6">Site-specific DNA-methyltransferase (adenine-specific)</fullName>
    </recommendedName>
</protein>
<comment type="caution">
    <text evidence="4">The sequence shown here is derived from an EMBL/GenBank/DDBJ whole genome shotgun (WGS) entry which is preliminary data.</text>
</comment>
<dbReference type="Proteomes" id="UP000603912">
    <property type="component" value="Unassembled WGS sequence"/>
</dbReference>
<dbReference type="GO" id="GO:0032259">
    <property type="term" value="P:methylation"/>
    <property type="evidence" value="ECO:0007669"/>
    <property type="project" value="UniProtKB-KW"/>
</dbReference>
<dbReference type="GO" id="GO:1904047">
    <property type="term" value="F:S-adenosyl-L-methionine binding"/>
    <property type="evidence" value="ECO:0007669"/>
    <property type="project" value="TreeGrafter"/>
</dbReference>